<organism evidence="1 2">
    <name type="scientific">Phytophthora pseudosyringae</name>
    <dbReference type="NCBI Taxonomy" id="221518"/>
    <lineage>
        <taxon>Eukaryota</taxon>
        <taxon>Sar</taxon>
        <taxon>Stramenopiles</taxon>
        <taxon>Oomycota</taxon>
        <taxon>Peronosporomycetes</taxon>
        <taxon>Peronosporales</taxon>
        <taxon>Peronosporaceae</taxon>
        <taxon>Phytophthora</taxon>
    </lineage>
</organism>
<dbReference type="GO" id="GO:0009384">
    <property type="term" value="F:N-acylmannosamine kinase activity"/>
    <property type="evidence" value="ECO:0007669"/>
    <property type="project" value="TreeGrafter"/>
</dbReference>
<dbReference type="Proteomes" id="UP000694044">
    <property type="component" value="Unassembled WGS sequence"/>
</dbReference>
<dbReference type="AlphaFoldDB" id="A0A8T1WNS7"/>
<dbReference type="EMBL" id="JAGDFM010000003">
    <property type="protein sequence ID" value="KAG7393570.1"/>
    <property type="molecule type" value="Genomic_DNA"/>
</dbReference>
<proteinExistence type="predicted"/>
<dbReference type="OrthoDB" id="61890at2759"/>
<protein>
    <recommendedName>
        <fullName evidence="3">Glucokinase</fullName>
    </recommendedName>
</protein>
<dbReference type="InterPro" id="IPR000600">
    <property type="entry name" value="ROK"/>
</dbReference>
<sequence>MSRKPQDVVDLAAAVLHKLLAQQEHLDLEDLEAVRVGCPGVVENSSIVRVDGALNWRVVPLGRLFGVKLGKRVTVCNDADAAVLAEQWVGTAKNGIKTFIMLTLGTGVGFGALINGQLARGSHNTVEGGHLTRTKKATESQDTIQASLEPSQYAKINRTSRCERW</sequence>
<accession>A0A8T1WNS7</accession>
<evidence type="ECO:0000313" key="2">
    <source>
        <dbReference type="Proteomes" id="UP000694044"/>
    </source>
</evidence>
<name>A0A8T1WNS7_9STRA</name>
<dbReference type="CDD" id="cd23763">
    <property type="entry name" value="ASKHA_ATPase_ROK"/>
    <property type="match status" value="1"/>
</dbReference>
<comment type="caution">
    <text evidence="1">The sequence shown here is derived from an EMBL/GenBank/DDBJ whole genome shotgun (WGS) entry which is preliminary data.</text>
</comment>
<reference evidence="1" key="1">
    <citation type="submission" date="2021-02" db="EMBL/GenBank/DDBJ databases">
        <authorList>
            <person name="Palmer J.M."/>
        </authorList>
    </citation>
    <scope>NUCLEOTIDE SEQUENCE</scope>
    <source>
        <strain evidence="1">SCRP734</strain>
    </source>
</reference>
<keyword evidence="2" id="KW-1185">Reference proteome</keyword>
<gene>
    <name evidence="1" type="ORF">PHYPSEUDO_007407</name>
</gene>
<dbReference type="GO" id="GO:0008761">
    <property type="term" value="F:UDP-N-acetylglucosamine 2-epimerase activity"/>
    <property type="evidence" value="ECO:0007669"/>
    <property type="project" value="TreeGrafter"/>
</dbReference>
<evidence type="ECO:0000313" key="1">
    <source>
        <dbReference type="EMBL" id="KAG7393570.1"/>
    </source>
</evidence>
<dbReference type="PANTHER" id="PTHR18964">
    <property type="entry name" value="ROK (REPRESSOR, ORF, KINASE) FAMILY"/>
    <property type="match status" value="1"/>
</dbReference>
<dbReference type="PANTHER" id="PTHR18964:SF149">
    <property type="entry name" value="BIFUNCTIONAL UDP-N-ACETYLGLUCOSAMINE 2-EPIMERASE_N-ACETYLMANNOSAMINE KINASE"/>
    <property type="match status" value="1"/>
</dbReference>
<evidence type="ECO:0008006" key="3">
    <source>
        <dbReference type="Google" id="ProtNLM"/>
    </source>
</evidence>
<dbReference type="Pfam" id="PF00480">
    <property type="entry name" value="ROK"/>
    <property type="match status" value="1"/>
</dbReference>